<feature type="repeat" description="ANK" evidence="3">
    <location>
        <begin position="266"/>
        <end position="298"/>
    </location>
</feature>
<evidence type="ECO:0000313" key="5">
    <source>
        <dbReference type="EMBL" id="KAK7574027.1"/>
    </source>
</evidence>
<gene>
    <name evidence="5" type="ORF">V9T40_011218</name>
</gene>
<dbReference type="InterPro" id="IPR036770">
    <property type="entry name" value="Ankyrin_rpt-contain_sf"/>
</dbReference>
<protein>
    <recommendedName>
        <fullName evidence="7">Ankyrin repeat domain-containing protein 33B</fullName>
    </recommendedName>
</protein>
<dbReference type="EMBL" id="JBBCAQ010000037">
    <property type="protein sequence ID" value="KAK7574027.1"/>
    <property type="molecule type" value="Genomic_DNA"/>
</dbReference>
<keyword evidence="1" id="KW-0677">Repeat</keyword>
<feature type="region of interest" description="Disordered" evidence="4">
    <location>
        <begin position="444"/>
        <end position="483"/>
    </location>
</feature>
<feature type="repeat" description="ANK" evidence="3">
    <location>
        <begin position="231"/>
        <end position="263"/>
    </location>
</feature>
<dbReference type="PANTHER" id="PTHR24173:SF40">
    <property type="entry name" value="AGAP006757-PA"/>
    <property type="match status" value="1"/>
</dbReference>
<name>A0AAN9TI93_9HEMI</name>
<evidence type="ECO:0008006" key="7">
    <source>
        <dbReference type="Google" id="ProtNLM"/>
    </source>
</evidence>
<comment type="caution">
    <text evidence="5">The sequence shown here is derived from an EMBL/GenBank/DDBJ whole genome shotgun (WGS) entry which is preliminary data.</text>
</comment>
<dbReference type="Proteomes" id="UP001367676">
    <property type="component" value="Unassembled WGS sequence"/>
</dbReference>
<dbReference type="SMART" id="SM00248">
    <property type="entry name" value="ANK"/>
    <property type="match status" value="3"/>
</dbReference>
<feature type="region of interest" description="Disordered" evidence="4">
    <location>
        <begin position="129"/>
        <end position="156"/>
    </location>
</feature>
<evidence type="ECO:0000256" key="3">
    <source>
        <dbReference type="PROSITE-ProRule" id="PRU00023"/>
    </source>
</evidence>
<dbReference type="PROSITE" id="PS50088">
    <property type="entry name" value="ANK_REPEAT"/>
    <property type="match status" value="2"/>
</dbReference>
<feature type="compositionally biased region" description="Low complexity" evidence="4">
    <location>
        <begin position="457"/>
        <end position="478"/>
    </location>
</feature>
<sequence length="498" mass="54606">MELLTGTGCMYSYLHAVFDKDDVDDVLPLLTKCHLYSRNGVVPQVNVERYVSYEDEIPADTNICYYGNVTGWHRYEPPASADLSGFTNVHSTKESPFRVPPSPAEFIAKSDFATQLAFTKARFECSKNNAQHGRKTDKLSNESPKKCGASSTKSGANTGQLVEETSLLKAVKLEDTTVLFDILNTNHNNDINATDSTGRTVLSYAVLKNSALLVERILSITDVDVNKADNEGNAPLHFCAQAGQVEAVSLLLNCATGIEIDIRNVFGFTPLMKAALQGRTKCAKLLIFAGASPTMRDTGRALRAEQWARFCGRYVCADVIEKYARNQLLSKTASYGHWGEEPELGLHFLYGRLQPPAIAQQNALNERFRSSGIKSRLKKAFYRTNPSSWSSYSKNNSYSMVSHLTKAALCVSSPVLPNSSKVPPVVKSLIKPFVIPRIEITDAEAPPASSSDTEQQTPTSTTPVDSSSSASSSNLETSAKPSKRRLSYLVKFRKKSVS</sequence>
<evidence type="ECO:0000256" key="4">
    <source>
        <dbReference type="SAM" id="MobiDB-lite"/>
    </source>
</evidence>
<accession>A0AAN9TI93</accession>
<dbReference type="AlphaFoldDB" id="A0AAN9TI93"/>
<feature type="compositionally biased region" description="Basic and acidic residues" evidence="4">
    <location>
        <begin position="134"/>
        <end position="145"/>
    </location>
</feature>
<keyword evidence="6" id="KW-1185">Reference proteome</keyword>
<dbReference type="Gene3D" id="1.25.40.20">
    <property type="entry name" value="Ankyrin repeat-containing domain"/>
    <property type="match status" value="1"/>
</dbReference>
<evidence type="ECO:0000256" key="2">
    <source>
        <dbReference type="ARBA" id="ARBA00023043"/>
    </source>
</evidence>
<dbReference type="SUPFAM" id="SSF48403">
    <property type="entry name" value="Ankyrin repeat"/>
    <property type="match status" value="1"/>
</dbReference>
<evidence type="ECO:0000256" key="1">
    <source>
        <dbReference type="ARBA" id="ARBA00022737"/>
    </source>
</evidence>
<proteinExistence type="predicted"/>
<dbReference type="Pfam" id="PF12796">
    <property type="entry name" value="Ank_2"/>
    <property type="match status" value="1"/>
</dbReference>
<organism evidence="5 6">
    <name type="scientific">Parthenolecanium corni</name>
    <dbReference type="NCBI Taxonomy" id="536013"/>
    <lineage>
        <taxon>Eukaryota</taxon>
        <taxon>Metazoa</taxon>
        <taxon>Ecdysozoa</taxon>
        <taxon>Arthropoda</taxon>
        <taxon>Hexapoda</taxon>
        <taxon>Insecta</taxon>
        <taxon>Pterygota</taxon>
        <taxon>Neoptera</taxon>
        <taxon>Paraneoptera</taxon>
        <taxon>Hemiptera</taxon>
        <taxon>Sternorrhyncha</taxon>
        <taxon>Coccoidea</taxon>
        <taxon>Coccidae</taxon>
        <taxon>Parthenolecanium</taxon>
    </lineage>
</organism>
<evidence type="ECO:0000313" key="6">
    <source>
        <dbReference type="Proteomes" id="UP001367676"/>
    </source>
</evidence>
<reference evidence="5 6" key="1">
    <citation type="submission" date="2024-03" db="EMBL/GenBank/DDBJ databases">
        <title>Adaptation during the transition from Ophiocordyceps entomopathogen to insect associate is accompanied by gene loss and intensified selection.</title>
        <authorList>
            <person name="Ward C.M."/>
            <person name="Onetto C.A."/>
            <person name="Borneman A.R."/>
        </authorList>
    </citation>
    <scope>NUCLEOTIDE SEQUENCE [LARGE SCALE GENOMIC DNA]</scope>
    <source>
        <strain evidence="5">AWRI1</strain>
        <tissue evidence="5">Single Adult Female</tissue>
    </source>
</reference>
<dbReference type="InterPro" id="IPR002110">
    <property type="entry name" value="Ankyrin_rpt"/>
</dbReference>
<dbReference type="PANTHER" id="PTHR24173">
    <property type="entry name" value="ANKYRIN REPEAT CONTAINING"/>
    <property type="match status" value="1"/>
</dbReference>
<keyword evidence="2 3" id="KW-0040">ANK repeat</keyword>
<dbReference type="PROSITE" id="PS50297">
    <property type="entry name" value="ANK_REP_REGION"/>
    <property type="match status" value="2"/>
</dbReference>